<dbReference type="Gene3D" id="2.30.30.490">
    <property type="match status" value="1"/>
</dbReference>
<dbReference type="Pfam" id="PF01426">
    <property type="entry name" value="BAH"/>
    <property type="match status" value="1"/>
</dbReference>
<dbReference type="PANTHER" id="PTHR46364">
    <property type="entry name" value="OS08G0421900 PROTEIN"/>
    <property type="match status" value="1"/>
</dbReference>
<evidence type="ECO:0000259" key="2">
    <source>
        <dbReference type="PROSITE" id="PS51038"/>
    </source>
</evidence>
<sequence>MPTTKKLSHPDAADNSHADCPFDARIIDSSDKKPKPPKRPRTGSAEENDGFDKQRKQLSPFAPNGEFKGRMTMDVYYIVEPTRKWFGMKRYNSFILNGIKYHNEDFIYVANEFSIERHKALESKQPTRTSMLGSEKDWVARILEIRAADEHHVYARIYWMYWPDELPEHSMDGEKYTRGRQPYHGRSELIASNHMDVINVVSVTSPAQIDQMMENDNDDTQGALYWRQALNVWTNELSTVKAACSYAKPGNPTFSSDARKKTAGYTRKTYNPLMKTYERLGAENCMGPKRENGGSAPAAEPDRAGRGGVGPTIDRP</sequence>
<accession>L7J9Z5</accession>
<evidence type="ECO:0000313" key="3">
    <source>
        <dbReference type="EMBL" id="ELQ64679.1"/>
    </source>
</evidence>
<gene>
    <name evidence="3" type="ORF">OOW_P131scaffold00581g3</name>
</gene>
<feature type="domain" description="BAH" evidence="2">
    <location>
        <begin position="99"/>
        <end position="241"/>
    </location>
</feature>
<dbReference type="GO" id="GO:0003682">
    <property type="term" value="F:chromatin binding"/>
    <property type="evidence" value="ECO:0007669"/>
    <property type="project" value="InterPro"/>
</dbReference>
<feature type="region of interest" description="Disordered" evidence="1">
    <location>
        <begin position="1"/>
        <end position="65"/>
    </location>
</feature>
<dbReference type="AlphaFoldDB" id="L7J9Z5"/>
<proteinExistence type="predicted"/>
<dbReference type="PROSITE" id="PS51038">
    <property type="entry name" value="BAH"/>
    <property type="match status" value="1"/>
</dbReference>
<reference evidence="3" key="1">
    <citation type="journal article" date="2012" name="PLoS Genet.">
        <title>Comparative analysis of the genomes of two field isolates of the rice blast fungus Magnaporthe oryzae.</title>
        <authorList>
            <person name="Xue M."/>
            <person name="Yang J."/>
            <person name="Li Z."/>
            <person name="Hu S."/>
            <person name="Yao N."/>
            <person name="Dean R.A."/>
            <person name="Zhao W."/>
            <person name="Shen M."/>
            <person name="Zhang H."/>
            <person name="Li C."/>
            <person name="Liu L."/>
            <person name="Cao L."/>
            <person name="Xu X."/>
            <person name="Xing Y."/>
            <person name="Hsiang T."/>
            <person name="Zhang Z."/>
            <person name="Xu J.R."/>
            <person name="Peng Y.L."/>
        </authorList>
    </citation>
    <scope>NUCLEOTIDE SEQUENCE [LARGE SCALE GENOMIC DNA]</scope>
    <source>
        <strain evidence="3">P131</strain>
    </source>
</reference>
<protein>
    <recommendedName>
        <fullName evidence="2">BAH domain-containing protein</fullName>
    </recommendedName>
</protein>
<dbReference type="InterPro" id="IPR001025">
    <property type="entry name" value="BAH_dom"/>
</dbReference>
<dbReference type="CDD" id="cd04370">
    <property type="entry name" value="BAH"/>
    <property type="match status" value="1"/>
</dbReference>
<name>L7J9Z5_PYRO1</name>
<evidence type="ECO:0000256" key="1">
    <source>
        <dbReference type="SAM" id="MobiDB-lite"/>
    </source>
</evidence>
<organism>
    <name type="scientific">Pyricularia oryzae (strain P131)</name>
    <name type="common">Rice blast fungus</name>
    <name type="synonym">Magnaporthe oryzae</name>
    <dbReference type="NCBI Taxonomy" id="1143193"/>
    <lineage>
        <taxon>Eukaryota</taxon>
        <taxon>Fungi</taxon>
        <taxon>Dikarya</taxon>
        <taxon>Ascomycota</taxon>
        <taxon>Pezizomycotina</taxon>
        <taxon>Sordariomycetes</taxon>
        <taxon>Sordariomycetidae</taxon>
        <taxon>Magnaporthales</taxon>
        <taxon>Pyriculariaceae</taxon>
        <taxon>Pyricularia</taxon>
    </lineage>
</organism>
<feature type="compositionally biased region" description="Basic and acidic residues" evidence="1">
    <location>
        <begin position="8"/>
        <end position="34"/>
    </location>
</feature>
<dbReference type="InterPro" id="IPR043151">
    <property type="entry name" value="BAH_sf"/>
</dbReference>
<dbReference type="EMBL" id="JH795375">
    <property type="protein sequence ID" value="ELQ64679.1"/>
    <property type="molecule type" value="Genomic_DNA"/>
</dbReference>
<feature type="region of interest" description="Disordered" evidence="1">
    <location>
        <begin position="284"/>
        <end position="316"/>
    </location>
</feature>